<evidence type="ECO:0000313" key="1">
    <source>
        <dbReference type="EMBL" id="OUP34367.1"/>
    </source>
</evidence>
<gene>
    <name evidence="1" type="ORF">B5F24_07890</name>
</gene>
<dbReference type="Proteomes" id="UP000196587">
    <property type="component" value="Unassembled WGS sequence"/>
</dbReference>
<proteinExistence type="predicted"/>
<name>A0A1Y4JPG9_9BACE</name>
<reference evidence="2" key="1">
    <citation type="submission" date="2017-04" db="EMBL/GenBank/DDBJ databases">
        <title>Function of individual gut microbiota members based on whole genome sequencing of pure cultures obtained from chicken caecum.</title>
        <authorList>
            <person name="Medvecky M."/>
            <person name="Cejkova D."/>
            <person name="Polansky O."/>
            <person name="Karasova D."/>
            <person name="Kubasova T."/>
            <person name="Cizek A."/>
            <person name="Rychlik I."/>
        </authorList>
    </citation>
    <scope>NUCLEOTIDE SEQUENCE [LARGE SCALE GENOMIC DNA]</scope>
    <source>
        <strain evidence="2">An189</strain>
    </source>
</reference>
<comment type="caution">
    <text evidence="1">The sequence shown here is derived from an EMBL/GenBank/DDBJ whole genome shotgun (WGS) entry which is preliminary data.</text>
</comment>
<sequence length="108" mass="11866">MSLLHGTEEVRALHASTCYGMERYRNGALDETESRSRQSSFNIRTWPDKSSVMQNCCNVSCSAQAAGNNRIAVQMAGFTGTMGLADVKSVDWMVFQTTVLDQAHSCPL</sequence>
<dbReference type="RefSeq" id="WP_008672759.1">
    <property type="nucleotide sequence ID" value="NZ_NFKE01000005.1"/>
</dbReference>
<accession>A0A1Y4JPG9</accession>
<organism evidence="1 2">
    <name type="scientific">Bacteroides clarus</name>
    <dbReference type="NCBI Taxonomy" id="626929"/>
    <lineage>
        <taxon>Bacteria</taxon>
        <taxon>Pseudomonadati</taxon>
        <taxon>Bacteroidota</taxon>
        <taxon>Bacteroidia</taxon>
        <taxon>Bacteroidales</taxon>
        <taxon>Bacteroidaceae</taxon>
        <taxon>Bacteroides</taxon>
    </lineage>
</organism>
<dbReference type="AlphaFoldDB" id="A0A1Y4JPG9"/>
<protein>
    <submittedName>
        <fullName evidence="1">Uncharacterized protein</fullName>
    </submittedName>
</protein>
<dbReference type="EMBL" id="NFKE01000005">
    <property type="protein sequence ID" value="OUP34367.1"/>
    <property type="molecule type" value="Genomic_DNA"/>
</dbReference>
<evidence type="ECO:0000313" key="2">
    <source>
        <dbReference type="Proteomes" id="UP000196587"/>
    </source>
</evidence>